<evidence type="ECO:0000256" key="1">
    <source>
        <dbReference type="SAM" id="Coils"/>
    </source>
</evidence>
<reference evidence="3" key="1">
    <citation type="submission" date="2013-12" db="EMBL/GenBank/DDBJ databases">
        <authorList>
            <person name="Omoto C.K."/>
            <person name="Sibley D."/>
            <person name="Venepally P."/>
            <person name="Hadjithomas M."/>
            <person name="Karamycheva S."/>
            <person name="Brunk B."/>
            <person name="Roos D."/>
            <person name="Caler E."/>
            <person name="Lorenzi H."/>
        </authorList>
    </citation>
    <scope>NUCLEOTIDE SEQUENCE</scope>
</reference>
<accession>A0A023AZG0</accession>
<evidence type="ECO:0000313" key="3">
    <source>
        <dbReference type="EMBL" id="EZG44075.1"/>
    </source>
</evidence>
<sequence>MLGPLAARSERSSGPLAVALANCFQLAGESETVVRSVCDRALYYEAAIVREDLLPRNPFEDFRLVFGVPEEEVKPNRLSNSFWVAANGCMYQLVNVSETKRKKKAPDMSDPAVGELIQEIVCANLDKIGRRPSDVPVKLVMGLVEEILGRFLDDEGVKIWLRQYENKLEKDQAKLRKPGDRTPSCWTGKNQTETDLDGVSSMSDMPKIKHFVEMMMDNLRQLNENQAKRINGELKQIVHAAEQLTPPTEPVSPEKEVLLRRTFSRVRERRSRVLTRDNSRRSLSKNFLELSGLLPVAEQWDLHQAELHTRVREIKASRDGFDADAKELAGRIEDLEQRLASLGAHGETHQMLLEDGTLNRRRLKTELDRRLLNARKAALEREERAFEKQRELHRRRRDELLLKLELWTEDMADQLGTDPTELFRIQEVVPISPDKAICPASGSTTKTNRKWTWASWLTARLLQADAGRG</sequence>
<feature type="compositionally biased region" description="Polar residues" evidence="2">
    <location>
        <begin position="184"/>
        <end position="193"/>
    </location>
</feature>
<feature type="coiled-coil region" evidence="1">
    <location>
        <begin position="369"/>
        <end position="396"/>
    </location>
</feature>
<dbReference type="AlphaFoldDB" id="A0A023AZG0"/>
<evidence type="ECO:0000313" key="4">
    <source>
        <dbReference type="Proteomes" id="UP000019763"/>
    </source>
</evidence>
<proteinExistence type="predicted"/>
<keyword evidence="4" id="KW-1185">Reference proteome</keyword>
<keyword evidence="1" id="KW-0175">Coiled coil</keyword>
<dbReference type="RefSeq" id="XP_011132818.1">
    <property type="nucleotide sequence ID" value="XM_011134516.1"/>
</dbReference>
<comment type="caution">
    <text evidence="3">The sequence shown here is derived from an EMBL/GenBank/DDBJ whole genome shotgun (WGS) entry which is preliminary data.</text>
</comment>
<dbReference type="Proteomes" id="UP000019763">
    <property type="component" value="Unassembled WGS sequence"/>
</dbReference>
<dbReference type="GeneID" id="22915311"/>
<gene>
    <name evidence="3" type="ORF">GNI_152720</name>
</gene>
<dbReference type="EMBL" id="AFNH02001138">
    <property type="protein sequence ID" value="EZG44075.1"/>
    <property type="molecule type" value="Genomic_DNA"/>
</dbReference>
<feature type="region of interest" description="Disordered" evidence="2">
    <location>
        <begin position="174"/>
        <end position="202"/>
    </location>
</feature>
<name>A0A023AZG0_GRENI</name>
<organism evidence="3 4">
    <name type="scientific">Gregarina niphandrodes</name>
    <name type="common">Septate eugregarine</name>
    <dbReference type="NCBI Taxonomy" id="110365"/>
    <lineage>
        <taxon>Eukaryota</taxon>
        <taxon>Sar</taxon>
        <taxon>Alveolata</taxon>
        <taxon>Apicomplexa</taxon>
        <taxon>Conoidasida</taxon>
        <taxon>Gregarinasina</taxon>
        <taxon>Eugregarinorida</taxon>
        <taxon>Gregarinidae</taxon>
        <taxon>Gregarina</taxon>
    </lineage>
</organism>
<evidence type="ECO:0000256" key="2">
    <source>
        <dbReference type="SAM" id="MobiDB-lite"/>
    </source>
</evidence>
<feature type="coiled-coil region" evidence="1">
    <location>
        <begin position="318"/>
        <end position="345"/>
    </location>
</feature>
<dbReference type="VEuPathDB" id="CryptoDB:GNI_152720"/>
<protein>
    <submittedName>
        <fullName evidence="3">Uncharacterized protein</fullName>
    </submittedName>
</protein>